<dbReference type="Gene3D" id="3.90.1140.10">
    <property type="entry name" value="Cyclic phosphodiesterase"/>
    <property type="match status" value="1"/>
</dbReference>
<accession>A0ABM8AGA8</accession>
<reference evidence="1" key="1">
    <citation type="submission" date="2022-07" db="EMBL/GenBank/DDBJ databases">
        <title>Complete Genome Sequence of the Radioresistant Bacterium Deinococcus aetherius ST0316, Isolated from the Air Dust collected in Lower Stratosphere above Japan.</title>
        <authorList>
            <person name="Satoh K."/>
            <person name="Hagiwara K."/>
            <person name="Katsumata K."/>
            <person name="Kubo A."/>
            <person name="Yokobori S."/>
            <person name="Yamagishi A."/>
            <person name="Oono Y."/>
            <person name="Narumi I."/>
        </authorList>
    </citation>
    <scope>NUCLEOTIDE SEQUENCE</scope>
    <source>
        <strain evidence="1">ST0316</strain>
    </source>
</reference>
<organism evidence="1 2">
    <name type="scientific">Deinococcus aetherius</name>
    <dbReference type="NCBI Taxonomy" id="200252"/>
    <lineage>
        <taxon>Bacteria</taxon>
        <taxon>Thermotogati</taxon>
        <taxon>Deinococcota</taxon>
        <taxon>Deinococci</taxon>
        <taxon>Deinococcales</taxon>
        <taxon>Deinococcaceae</taxon>
        <taxon>Deinococcus</taxon>
    </lineage>
</organism>
<dbReference type="SUPFAM" id="SSF55144">
    <property type="entry name" value="LigT-like"/>
    <property type="match status" value="1"/>
</dbReference>
<sequence>MASSPSCLLGLLPPPDLAARVEDFRAGLKVRESTPHVTVKARSGLSPDLAWVEAARRAVAAHPPVTLSIGGARAFRNGSAVYLQVHSPDAVALHLRLLGVLRPAQRFGYEGPHMTPHLMLVLGRRGVDVSGVLKEAQAAFADLEGTPITFAARKVWLMRKPGPGGLYVPVEAWPLA</sequence>
<keyword evidence="2" id="KW-1185">Reference proteome</keyword>
<dbReference type="Proteomes" id="UP001064971">
    <property type="component" value="Chromosome"/>
</dbReference>
<dbReference type="EMBL" id="AP026560">
    <property type="protein sequence ID" value="BDP42835.1"/>
    <property type="molecule type" value="Genomic_DNA"/>
</dbReference>
<dbReference type="Pfam" id="PF13563">
    <property type="entry name" value="2_5_RNA_ligase2"/>
    <property type="match status" value="1"/>
</dbReference>
<protein>
    <recommendedName>
        <fullName evidence="3">Phosphoesterase</fullName>
    </recommendedName>
</protein>
<proteinExistence type="predicted"/>
<name>A0ABM8AGA8_9DEIO</name>
<evidence type="ECO:0000313" key="1">
    <source>
        <dbReference type="EMBL" id="BDP42835.1"/>
    </source>
</evidence>
<evidence type="ECO:0008006" key="3">
    <source>
        <dbReference type="Google" id="ProtNLM"/>
    </source>
</evidence>
<evidence type="ECO:0000313" key="2">
    <source>
        <dbReference type="Proteomes" id="UP001064971"/>
    </source>
</evidence>
<dbReference type="InterPro" id="IPR009097">
    <property type="entry name" value="Cyclic_Pdiesterase"/>
</dbReference>
<gene>
    <name evidence="1" type="ORF">DAETH_28040</name>
</gene>
<dbReference type="RefSeq" id="WP_264775513.1">
    <property type="nucleotide sequence ID" value="NZ_AP026560.1"/>
</dbReference>